<dbReference type="Pfam" id="PF00271">
    <property type="entry name" value="Helicase_C"/>
    <property type="match status" value="1"/>
</dbReference>
<evidence type="ECO:0000256" key="1">
    <source>
        <dbReference type="ARBA" id="ARBA00022801"/>
    </source>
</evidence>
<dbReference type="PROSITE" id="PS51192">
    <property type="entry name" value="HELICASE_ATP_BIND_1"/>
    <property type="match status" value="1"/>
</dbReference>
<comment type="caution">
    <text evidence="5">The sequence shown here is derived from an EMBL/GenBank/DDBJ whole genome shotgun (WGS) entry which is preliminary data.</text>
</comment>
<keyword evidence="5" id="KW-0547">Nucleotide-binding</keyword>
<dbReference type="EMBL" id="MWWR01000007">
    <property type="protein sequence ID" value="OZG51575.1"/>
    <property type="molecule type" value="Genomic_DNA"/>
</dbReference>
<feature type="compositionally biased region" description="Low complexity" evidence="2">
    <location>
        <begin position="982"/>
        <end position="1006"/>
    </location>
</feature>
<keyword evidence="5" id="KW-0067">ATP-binding</keyword>
<feature type="compositionally biased region" description="Low complexity" evidence="2">
    <location>
        <begin position="197"/>
        <end position="209"/>
    </location>
</feature>
<dbReference type="Pfam" id="PF08455">
    <property type="entry name" value="SNF2_assoc"/>
    <property type="match status" value="1"/>
</dbReference>
<name>A0A261EXK9_9BIFI</name>
<dbReference type="InterPro" id="IPR014001">
    <property type="entry name" value="Helicase_ATP-bd"/>
</dbReference>
<feature type="domain" description="Helicase C-terminal" evidence="4">
    <location>
        <begin position="1214"/>
        <end position="1368"/>
    </location>
</feature>
<evidence type="ECO:0000259" key="4">
    <source>
        <dbReference type="PROSITE" id="PS51194"/>
    </source>
</evidence>
<dbReference type="PANTHER" id="PTHR10799">
    <property type="entry name" value="SNF2/RAD54 HELICASE FAMILY"/>
    <property type="match status" value="1"/>
</dbReference>
<dbReference type="InterPro" id="IPR001650">
    <property type="entry name" value="Helicase_C-like"/>
</dbReference>
<dbReference type="Proteomes" id="UP000216725">
    <property type="component" value="Unassembled WGS sequence"/>
</dbReference>
<dbReference type="GO" id="GO:0004386">
    <property type="term" value="F:helicase activity"/>
    <property type="evidence" value="ECO:0007669"/>
    <property type="project" value="UniProtKB-KW"/>
</dbReference>
<dbReference type="GO" id="GO:0005524">
    <property type="term" value="F:ATP binding"/>
    <property type="evidence" value="ECO:0007669"/>
    <property type="project" value="InterPro"/>
</dbReference>
<dbReference type="OrthoDB" id="9760715at2"/>
<gene>
    <name evidence="5" type="ORF">PSRA_0972</name>
</gene>
<dbReference type="GO" id="GO:0016787">
    <property type="term" value="F:hydrolase activity"/>
    <property type="evidence" value="ECO:0007669"/>
    <property type="project" value="UniProtKB-KW"/>
</dbReference>
<evidence type="ECO:0000313" key="5">
    <source>
        <dbReference type="EMBL" id="OZG51575.1"/>
    </source>
</evidence>
<dbReference type="CDD" id="cd18012">
    <property type="entry name" value="DEXQc_arch_SWI2_SNF2"/>
    <property type="match status" value="1"/>
</dbReference>
<dbReference type="InterPro" id="IPR000330">
    <property type="entry name" value="SNF2_N"/>
</dbReference>
<feature type="domain" description="Helicase ATP-binding" evidence="3">
    <location>
        <begin position="887"/>
        <end position="1088"/>
    </location>
</feature>
<organism evidence="5 6">
    <name type="scientific">Pseudoscardovia radai</name>
    <dbReference type="NCBI Taxonomy" id="987066"/>
    <lineage>
        <taxon>Bacteria</taxon>
        <taxon>Bacillati</taxon>
        <taxon>Actinomycetota</taxon>
        <taxon>Actinomycetes</taxon>
        <taxon>Bifidobacteriales</taxon>
        <taxon>Bifidobacteriaceae</taxon>
        <taxon>Pseudoscardovia</taxon>
    </lineage>
</organism>
<dbReference type="SUPFAM" id="SSF52540">
    <property type="entry name" value="P-loop containing nucleoside triphosphate hydrolases"/>
    <property type="match status" value="2"/>
</dbReference>
<accession>A0A261EXK9</accession>
<sequence>MGDFTRLYNREASRIDGGVAFAIVDAVRSIAHQKVAERGRVIAWNGSGKGHSLAIGVSRDSRTHATLIHLSGFVPAEDPKDTGSADTCLVGLTASVLGGVCTVIDTHCECRDFLAEEAARLKRAASRSTAGWDGDFDDSDDDFSGTSAFGSKARHMMSSTDDQAGQDLHPVVCKHIAALSYWFMLRPRAFQVDDGGSAAPAPKTTPARRTSTDVRSMLIGEESRRTGARRKAREEAVREIDAIRESTKDINDADEEPAVVATKKPKRRGAEPVVPTPGSVRLIPQVQQTPGGWELSARLACGDANYVVPSLNRFIVAVRDSRFATYGKRLAFVHDRELFDAPARAFLDYLTRLRDTRTRIIMTGMYNADNYLLGFEKQAQLSDSELCELLDMFAPLPTDHVPADWAYMPVFAGGKTPFDLARDNEASNMAAIERQHDAAAARADESAAMDATATAPSAPAAARADAPLPGHEIAVRLPDDYGGVTDIPIFEGDPALFFTVSVIDSRNTAVFVPQTRERIVDVEADHPLGVSIGGGAIVRSFVHGARSSYVLLASPQTDGQLAFFRCSPEFAAQHDVIEMMCGTERAYVESADWPAFVSVVLPRLESAGMHITVPRLEDPDATLRPQDPDVSFYLDRTDEGITCELVAGYPNGTVQLLPDQGTMHADREFDDPGRDLGRDRPAEKDAVDFVDRLFPDRNGQGIGFIEDRDDEQIMLLMRYGLKALHEYGTVYATPAFDGIVPRPSGAIRLGVTMRSNLLEVTPLADEIPSDEVAGVLASYRKKRRFHRLRSGDIIDLASQQTEEALGHLDEISDDIGLSASRLSSGAVDLPASQAFVLAAYGDEVEGDESFRAYVHDMDVIDPESYAVPEGLNGTMRPYQVEGFQWLQTLYDKGFGGILADEMGLGKTIQTLAMILARRGDGPALIVCPASLVYNWEAECRKFVPGLRVETAAGTKTQRRRVIDELQAAGAAHHDVSDDVSDDSAAASAGAADSASSDDVSAADAASDGNTPDIVITSYDLLRRDIEEYEGVHVNVMVLDEAQYIKNPGTKVAHAVKRIDSSHRFALTGTPIENRLSELWSIFDFLMPGLLRSYSSFRARYELPIARAMEDGMNDCPEAARLQAIARVFIKRRLKSQVLKDLPERLETTVSVHLEGKQRTLYAAQERRLRDMLDGQSDDDESSAGIPVLAELTRLREICCDPRLVYDNAPASSAKLDAIVDIVGSSVDSGRRVLVFSQFTSFLDIIGHALDAADIAHESLVGSTPKKKRVELADAFNAGKGAAVMLVSLKAGNTGLNLVGASVVVHADPWWNSAAQDQATGRAHRIGQTRDVDVYQVIAADTVEERVHEMQERKGRLARTFTNPDASMADPAFGPMMPNDAVPGVGALTRGDVLRLLS</sequence>
<reference evidence="5 6" key="1">
    <citation type="journal article" date="2017" name="BMC Genomics">
        <title>Comparative genomic and phylogenomic analyses of the Bifidobacteriaceae family.</title>
        <authorList>
            <person name="Lugli G.A."/>
            <person name="Milani C."/>
            <person name="Turroni F."/>
            <person name="Duranti S."/>
            <person name="Mancabelli L."/>
            <person name="Mangifesta M."/>
            <person name="Ferrario C."/>
            <person name="Modesto M."/>
            <person name="Mattarelli P."/>
            <person name="Jiri K."/>
            <person name="van Sinderen D."/>
            <person name="Ventura M."/>
        </authorList>
    </citation>
    <scope>NUCLEOTIDE SEQUENCE [LARGE SCALE GENOMIC DNA]</scope>
    <source>
        <strain evidence="5 6">DSM 24742</strain>
    </source>
</reference>
<dbReference type="Gene3D" id="3.40.50.300">
    <property type="entry name" value="P-loop containing nucleotide triphosphate hydrolases"/>
    <property type="match status" value="1"/>
</dbReference>
<dbReference type="Pfam" id="PF00176">
    <property type="entry name" value="SNF2-rel_dom"/>
    <property type="match status" value="1"/>
</dbReference>
<protein>
    <submittedName>
        <fullName evidence="5">Helicase</fullName>
    </submittedName>
</protein>
<keyword evidence="5" id="KW-0347">Helicase</keyword>
<keyword evidence="1" id="KW-0378">Hydrolase</keyword>
<dbReference type="SMART" id="SM00490">
    <property type="entry name" value="HELICc"/>
    <property type="match status" value="1"/>
</dbReference>
<feature type="region of interest" description="Disordered" evidence="2">
    <location>
        <begin position="247"/>
        <end position="278"/>
    </location>
</feature>
<dbReference type="InterPro" id="IPR049730">
    <property type="entry name" value="SNF2/RAD54-like_C"/>
</dbReference>
<feature type="region of interest" description="Disordered" evidence="2">
    <location>
        <begin position="972"/>
        <end position="1006"/>
    </location>
</feature>
<evidence type="ECO:0000313" key="6">
    <source>
        <dbReference type="Proteomes" id="UP000216725"/>
    </source>
</evidence>
<keyword evidence="6" id="KW-1185">Reference proteome</keyword>
<dbReference type="InterPro" id="IPR027417">
    <property type="entry name" value="P-loop_NTPase"/>
</dbReference>
<dbReference type="InterPro" id="IPR038718">
    <property type="entry name" value="SNF2-like_sf"/>
</dbReference>
<dbReference type="CDD" id="cd18793">
    <property type="entry name" value="SF2_C_SNF"/>
    <property type="match status" value="1"/>
</dbReference>
<dbReference type="PROSITE" id="PS51194">
    <property type="entry name" value="HELICASE_CTER"/>
    <property type="match status" value="1"/>
</dbReference>
<evidence type="ECO:0000259" key="3">
    <source>
        <dbReference type="PROSITE" id="PS51192"/>
    </source>
</evidence>
<proteinExistence type="predicted"/>
<evidence type="ECO:0000256" key="2">
    <source>
        <dbReference type="SAM" id="MobiDB-lite"/>
    </source>
</evidence>
<dbReference type="Gene3D" id="3.40.50.10810">
    <property type="entry name" value="Tandem AAA-ATPase domain"/>
    <property type="match status" value="1"/>
</dbReference>
<feature type="region of interest" description="Disordered" evidence="2">
    <location>
        <begin position="193"/>
        <end position="215"/>
    </location>
</feature>
<dbReference type="InterPro" id="IPR013663">
    <property type="entry name" value="Helicase_SWF/SNF/SWI_bac"/>
</dbReference>
<dbReference type="SMART" id="SM00487">
    <property type="entry name" value="DEXDc"/>
    <property type="match status" value="1"/>
</dbReference>
<dbReference type="RefSeq" id="WP_158216323.1">
    <property type="nucleotide sequence ID" value="NZ_MWWR01000007.1"/>
</dbReference>